<dbReference type="InterPro" id="IPR028082">
    <property type="entry name" value="Peripla_BP_I"/>
</dbReference>
<feature type="chain" id="PRO_5046451863" evidence="3">
    <location>
        <begin position="27"/>
        <end position="412"/>
    </location>
</feature>
<gene>
    <name evidence="5" type="ORF">GCM10009416_29060</name>
</gene>
<dbReference type="EMBL" id="BAAAFZ010000046">
    <property type="protein sequence ID" value="GAA0588770.1"/>
    <property type="molecule type" value="Genomic_DNA"/>
</dbReference>
<dbReference type="RefSeq" id="WP_343896066.1">
    <property type="nucleotide sequence ID" value="NZ_BAAAFZ010000046.1"/>
</dbReference>
<dbReference type="PANTHER" id="PTHR47628">
    <property type="match status" value="1"/>
</dbReference>
<dbReference type="Pfam" id="PF13458">
    <property type="entry name" value="Peripla_BP_6"/>
    <property type="match status" value="1"/>
</dbReference>
<sequence length="412" mass="44459">MATERRRLLKLAPATALAAPVVMARAALGNDPIKVVGIHDTSGGLDIYGQPMVACLDYAVAELNEAGGLLGRPVQLINYDPQSNIQLYTQFATQAATRDRAAVVHAGITSASREAIRPVLRRYNTLYFYNTQYEGGVCDRNAFCTGSTPAQNVNKLVPHVLSTWGKRLYVVAADYNYGQITSKWITKYAREGGGEVLAVDFFPLDVTDFGAAIKKIQAARPDAVVSALVGGNHVGFYRQWAAAGLKSAIPMASTTLGGGNESLLLTPEEGNGIVCAFSYFQEVDTPANKAFLQRFRAKFGARTPYLGGELAMRTYTGFQLWAEGVRRARTTDRMKVIEALESGVSHDGPAGRTVLDPKTHHATVDVHLAQVADRGFKVLQTFPQQPPSDTASVCDLAANPGSNTQHVVDVRI</sequence>
<comment type="similarity">
    <text evidence="1">Belongs to the leucine-binding protein family.</text>
</comment>
<dbReference type="InterPro" id="IPR006311">
    <property type="entry name" value="TAT_signal"/>
</dbReference>
<evidence type="ECO:0000259" key="4">
    <source>
        <dbReference type="Pfam" id="PF13458"/>
    </source>
</evidence>
<proteinExistence type="inferred from homology"/>
<evidence type="ECO:0000256" key="1">
    <source>
        <dbReference type="ARBA" id="ARBA00010062"/>
    </source>
</evidence>
<evidence type="ECO:0000256" key="2">
    <source>
        <dbReference type="ARBA" id="ARBA00022729"/>
    </source>
</evidence>
<name>A0ABN1FDT6_9PROT</name>
<dbReference type="PROSITE" id="PS51318">
    <property type="entry name" value="TAT"/>
    <property type="match status" value="1"/>
</dbReference>
<dbReference type="PANTHER" id="PTHR47628:SF1">
    <property type="entry name" value="ALIPHATIC AMIDASE EXPRESSION-REGULATING PROTEIN"/>
    <property type="match status" value="1"/>
</dbReference>
<dbReference type="CDD" id="cd06356">
    <property type="entry name" value="PBP1_amide_urea_BP-like"/>
    <property type="match status" value="1"/>
</dbReference>
<evidence type="ECO:0000313" key="6">
    <source>
        <dbReference type="Proteomes" id="UP001501588"/>
    </source>
</evidence>
<keyword evidence="2 3" id="KW-0732">Signal</keyword>
<accession>A0ABN1FDT6</accession>
<dbReference type="SUPFAM" id="SSF53822">
    <property type="entry name" value="Periplasmic binding protein-like I"/>
    <property type="match status" value="1"/>
</dbReference>
<reference evidence="5 6" key="1">
    <citation type="journal article" date="2019" name="Int. J. Syst. Evol. Microbiol.">
        <title>The Global Catalogue of Microorganisms (GCM) 10K type strain sequencing project: providing services to taxonomists for standard genome sequencing and annotation.</title>
        <authorList>
            <consortium name="The Broad Institute Genomics Platform"/>
            <consortium name="The Broad Institute Genome Sequencing Center for Infectious Disease"/>
            <person name="Wu L."/>
            <person name="Ma J."/>
        </authorList>
    </citation>
    <scope>NUCLEOTIDE SEQUENCE [LARGE SCALE GENOMIC DNA]</scope>
    <source>
        <strain evidence="5 6">JCM 9933</strain>
    </source>
</reference>
<protein>
    <submittedName>
        <fullName evidence="5">Transporter substrate-binding domain-containing protein</fullName>
    </submittedName>
</protein>
<feature type="signal peptide" evidence="3">
    <location>
        <begin position="1"/>
        <end position="26"/>
    </location>
</feature>
<comment type="caution">
    <text evidence="5">The sequence shown here is derived from an EMBL/GenBank/DDBJ whole genome shotgun (WGS) entry which is preliminary data.</text>
</comment>
<dbReference type="Gene3D" id="3.40.50.2300">
    <property type="match status" value="2"/>
</dbReference>
<dbReference type="Proteomes" id="UP001501588">
    <property type="component" value="Unassembled WGS sequence"/>
</dbReference>
<organism evidence="5 6">
    <name type="scientific">Craurococcus roseus</name>
    <dbReference type="NCBI Taxonomy" id="77585"/>
    <lineage>
        <taxon>Bacteria</taxon>
        <taxon>Pseudomonadati</taxon>
        <taxon>Pseudomonadota</taxon>
        <taxon>Alphaproteobacteria</taxon>
        <taxon>Acetobacterales</taxon>
        <taxon>Acetobacteraceae</taxon>
        <taxon>Craurococcus</taxon>
    </lineage>
</organism>
<evidence type="ECO:0000256" key="3">
    <source>
        <dbReference type="SAM" id="SignalP"/>
    </source>
</evidence>
<keyword evidence="6" id="KW-1185">Reference proteome</keyword>
<dbReference type="InterPro" id="IPR028081">
    <property type="entry name" value="Leu-bd"/>
</dbReference>
<feature type="domain" description="Leucine-binding protein" evidence="4">
    <location>
        <begin position="32"/>
        <end position="373"/>
    </location>
</feature>
<evidence type="ECO:0000313" key="5">
    <source>
        <dbReference type="EMBL" id="GAA0588770.1"/>
    </source>
</evidence>